<accession>A0ABY4RZG0</accession>
<dbReference type="EMBL" id="CP027059">
    <property type="protein sequence ID" value="UQZ86863.1"/>
    <property type="molecule type" value="Genomic_DNA"/>
</dbReference>
<dbReference type="InterPro" id="IPR013011">
    <property type="entry name" value="PTS_EIIB_2"/>
</dbReference>
<evidence type="ECO:0000256" key="2">
    <source>
        <dbReference type="ARBA" id="ARBA00022737"/>
    </source>
</evidence>
<keyword evidence="3" id="KW-0805">Transcription regulation</keyword>
<name>A0ABY4RZG0_9BACL</name>
<dbReference type="PROSITE" id="PS51094">
    <property type="entry name" value="PTS_EIIA_TYPE_2"/>
    <property type="match status" value="1"/>
</dbReference>
<dbReference type="Pfam" id="PF00359">
    <property type="entry name" value="PTS_EIIA_2"/>
    <property type="match status" value="1"/>
</dbReference>
<dbReference type="InterPro" id="IPR036388">
    <property type="entry name" value="WH-like_DNA-bd_sf"/>
</dbReference>
<dbReference type="Gene3D" id="3.40.50.2300">
    <property type="match status" value="1"/>
</dbReference>
<dbReference type="Pfam" id="PF00874">
    <property type="entry name" value="PRD"/>
    <property type="match status" value="1"/>
</dbReference>
<dbReference type="InterPro" id="IPR036095">
    <property type="entry name" value="PTS_EIIB-like_sf"/>
</dbReference>
<reference evidence="8" key="2">
    <citation type="journal article" date="2021" name="J Anim Sci Technol">
        <title>Complete genome sequence of Paenibacillus konkukensis sp. nov. SK3146 as a potential probiotic strain.</title>
        <authorList>
            <person name="Jung H.I."/>
            <person name="Park S."/>
            <person name="Niu K.M."/>
            <person name="Lee S.W."/>
            <person name="Kothari D."/>
            <person name="Yi K.J."/>
            <person name="Kim S.K."/>
        </authorList>
    </citation>
    <scope>NUCLEOTIDE SEQUENCE</scope>
    <source>
        <strain evidence="8">SK3146</strain>
    </source>
</reference>
<dbReference type="InterPro" id="IPR036634">
    <property type="entry name" value="PRD_sf"/>
</dbReference>
<keyword evidence="1" id="KW-0808">Transferase</keyword>
<dbReference type="SUPFAM" id="SSF46785">
    <property type="entry name" value="Winged helix' DNA-binding domain"/>
    <property type="match status" value="1"/>
</dbReference>
<dbReference type="SUPFAM" id="SSF55804">
    <property type="entry name" value="Phoshotransferase/anion transport protein"/>
    <property type="match status" value="1"/>
</dbReference>
<dbReference type="Gene3D" id="1.10.1790.10">
    <property type="entry name" value="PRD domain"/>
    <property type="match status" value="1"/>
</dbReference>
<dbReference type="InterPro" id="IPR013196">
    <property type="entry name" value="HTH_11"/>
</dbReference>
<dbReference type="InterPro" id="IPR036390">
    <property type="entry name" value="WH_DNA-bd_sf"/>
</dbReference>
<reference evidence="8" key="1">
    <citation type="submission" date="2018-02" db="EMBL/GenBank/DDBJ databases">
        <authorList>
            <person name="Kim S.-K."/>
            <person name="Jung H.-I."/>
            <person name="Lee S.-W."/>
        </authorList>
    </citation>
    <scope>NUCLEOTIDE SEQUENCE</scope>
    <source>
        <strain evidence="8">SK3146</strain>
    </source>
</reference>
<dbReference type="InterPro" id="IPR016152">
    <property type="entry name" value="PTrfase/Anion_transptr"/>
</dbReference>
<proteinExistence type="predicted"/>
<evidence type="ECO:0000256" key="1">
    <source>
        <dbReference type="ARBA" id="ARBA00022679"/>
    </source>
</evidence>
<dbReference type="Gene3D" id="3.40.930.10">
    <property type="entry name" value="Mannitol-specific EII, Chain A"/>
    <property type="match status" value="1"/>
</dbReference>
<feature type="domain" description="PRD" evidence="7">
    <location>
        <begin position="306"/>
        <end position="411"/>
    </location>
</feature>
<dbReference type="CDD" id="cd05568">
    <property type="entry name" value="PTS_IIB_bgl_like"/>
    <property type="match status" value="1"/>
</dbReference>
<evidence type="ECO:0000259" key="7">
    <source>
        <dbReference type="PROSITE" id="PS51372"/>
    </source>
</evidence>
<dbReference type="PROSITE" id="PS51372">
    <property type="entry name" value="PRD_2"/>
    <property type="match status" value="1"/>
</dbReference>
<keyword evidence="2" id="KW-0677">Repeat</keyword>
<dbReference type="Proteomes" id="UP001057134">
    <property type="component" value="Chromosome"/>
</dbReference>
<sequence length="689" mass="77342">MLNVSSRHRQILELLLNRKDEITAGEIAAAINVSTRTVHRELSEVEQIVEAYGLKLHKKSGIGIQIYADDPEQLESFRERLSRTSAVDFSAEDRKVWILCSLLEAQEPVKLFTLAHDMKVTMPTVGHDLDELESWIGKRGLQLVRRRGYGVEINGSETSKQKAIGYLAGEHLDDSDLFGPTGRTVRPATAKLLNMVGKPFLMEIENALWEWERLRNADLAEGAYTELLVRLSTAVKRIEQGIRMKSRKRGGSHPPGEVPEFARPIIASLSARLGIEFTEDETAYIAELLREATLGPAGAINGLLPQDDLSLIDKMNRLIRYAEERTGVNVTEDRTLREGLLSHLESALERLRHGAYIRNPLLAQIKKDYDYLFGILREGVDSVITDVAVPDEEVGFLVMHFGASLERLNQFRRNVRAILVCTSGIGSSKMLAIRIGKQFPQIEIVGNVSWYEAARLPGETYDLIVSTVDLPLEADQYIKLSPLLTKEEAERLRRFIQDITLKKTPSAKRPAANEGQGTWERLLKLKAYLDEIVRLIGQFRVHLAGGPSASLRDVVLELCAYVKEAGVLDQAGPVADQLVEREKLGSQLIPDTSVALFHTRSEYVRWPSLTLFRLSESIVLEAEGPTEVRHILLMLGPRELAKESLEVLSEISALLLVPEMIGLLERGEPEEIKRFLSEELARFFIDKTQ</sequence>
<dbReference type="InterPro" id="IPR002178">
    <property type="entry name" value="PTS_EIIA_type-2_dom"/>
</dbReference>
<protein>
    <submittedName>
        <fullName evidence="8">Transcriptional regulator MtlR</fullName>
    </submittedName>
</protein>
<dbReference type="Pfam" id="PF08279">
    <property type="entry name" value="HTH_11"/>
    <property type="match status" value="1"/>
</dbReference>
<evidence type="ECO:0000313" key="8">
    <source>
        <dbReference type="EMBL" id="UQZ86863.1"/>
    </source>
</evidence>
<organism evidence="8 9">
    <name type="scientific">Paenibacillus konkukensis</name>
    <dbReference type="NCBI Taxonomy" id="2020716"/>
    <lineage>
        <taxon>Bacteria</taxon>
        <taxon>Bacillati</taxon>
        <taxon>Bacillota</taxon>
        <taxon>Bacilli</taxon>
        <taxon>Bacillales</taxon>
        <taxon>Paenibacillaceae</taxon>
        <taxon>Paenibacillus</taxon>
    </lineage>
</organism>
<feature type="domain" description="PTS EIIB type-2" evidence="6">
    <location>
        <begin position="415"/>
        <end position="504"/>
    </location>
</feature>
<evidence type="ECO:0000259" key="6">
    <source>
        <dbReference type="PROSITE" id="PS51099"/>
    </source>
</evidence>
<dbReference type="PANTHER" id="PTHR30185">
    <property type="entry name" value="CRYPTIC BETA-GLUCOSIDE BGL OPERON ANTITERMINATOR"/>
    <property type="match status" value="1"/>
</dbReference>
<evidence type="ECO:0000256" key="4">
    <source>
        <dbReference type="ARBA" id="ARBA00023163"/>
    </source>
</evidence>
<dbReference type="PANTHER" id="PTHR30185:SF18">
    <property type="entry name" value="TRANSCRIPTIONAL REGULATOR MTLR"/>
    <property type="match status" value="1"/>
</dbReference>
<gene>
    <name evidence="8" type="primary">mtlR</name>
    <name evidence="8" type="ORF">SK3146_06156</name>
</gene>
<keyword evidence="9" id="KW-1185">Reference proteome</keyword>
<dbReference type="RefSeq" id="WP_249862366.1">
    <property type="nucleotide sequence ID" value="NZ_CP027059.1"/>
</dbReference>
<evidence type="ECO:0000259" key="5">
    <source>
        <dbReference type="PROSITE" id="PS51094"/>
    </source>
</evidence>
<dbReference type="InterPro" id="IPR011608">
    <property type="entry name" value="PRD"/>
</dbReference>
<evidence type="ECO:0000256" key="3">
    <source>
        <dbReference type="ARBA" id="ARBA00023015"/>
    </source>
</evidence>
<dbReference type="SUPFAM" id="SSF52794">
    <property type="entry name" value="PTS system IIB component-like"/>
    <property type="match status" value="1"/>
</dbReference>
<evidence type="ECO:0000313" key="9">
    <source>
        <dbReference type="Proteomes" id="UP001057134"/>
    </source>
</evidence>
<dbReference type="InterPro" id="IPR050661">
    <property type="entry name" value="BglG_antiterminators"/>
</dbReference>
<dbReference type="PROSITE" id="PS51099">
    <property type="entry name" value="PTS_EIIB_TYPE_2"/>
    <property type="match status" value="1"/>
</dbReference>
<dbReference type="SUPFAM" id="SSF63520">
    <property type="entry name" value="PTS-regulatory domain, PRD"/>
    <property type="match status" value="2"/>
</dbReference>
<keyword evidence="4" id="KW-0804">Transcription</keyword>
<feature type="domain" description="PTS EIIA type-2" evidence="5">
    <location>
        <begin position="534"/>
        <end position="679"/>
    </location>
</feature>
<dbReference type="Gene3D" id="1.10.10.10">
    <property type="entry name" value="Winged helix-like DNA-binding domain superfamily/Winged helix DNA-binding domain"/>
    <property type="match status" value="1"/>
</dbReference>